<reference evidence="1" key="1">
    <citation type="journal article" date="2021" name="Proc. Natl. Acad. Sci. U.S.A.">
        <title>A Catalog of Tens of Thousands of Viruses from Human Metagenomes Reveals Hidden Associations with Chronic Diseases.</title>
        <authorList>
            <person name="Tisza M.J."/>
            <person name="Buck C.B."/>
        </authorList>
    </citation>
    <scope>NUCLEOTIDE SEQUENCE</scope>
    <source>
        <strain evidence="1">CtGQT3</strain>
    </source>
</reference>
<proteinExistence type="predicted"/>
<accession>A0A8S5UE25</accession>
<protein>
    <submittedName>
        <fullName evidence="1">Uncharacterized protein</fullName>
    </submittedName>
</protein>
<evidence type="ECO:0000313" key="1">
    <source>
        <dbReference type="EMBL" id="DAF92728.1"/>
    </source>
</evidence>
<sequence>MRTYAKIVFGLYDVTAKDDAQLTANDKQTFCNLDELQEENVNEVKYATLEKNYFNLDGSKVLLDYTSRATGTGLWSKSMSDGKGLFQTPPTLVINFSQSHSSNGLTFQFSEDNYCSDLNIKYYNESTLIKDLNFTPNKSTYFCSEIVENYNKIVVTFKKTNNPYRYLKLINIIYGQNRVFEPSEITSANILEEIDPLSNEISINTLEFSIFSRDESFNMLNPKGIYKLLQSRQMFKVYEMNDGVEMDMGTFYLDEWKNETEAISNMKAIDLIGLLDKTTYYGGIFYDEQVDIILIRILETANMDEHTITFDDDNLRKIHLSGYIPICTHREAIQQVLFSAGLVADCSRSKKIKIYKLKDSNIKNIPYSRKKQDSETIELNDIVTGVQVTSHQYLYNTNTQVYSEKKELYNADLDAGEHFIKFSEPVYGITVEGATLLDFSCAYAKVNVTTKGNVKIEGYEYYHITKVYESKIEVKDNEKENVLQVTDATLISDNNAQEVADRILNYYQNTYKMNVDFKIEDESISDTAIVETLYNQKLKGNIKKLDIDLTGGFIASSTIIGSLYKEESNENTNN</sequence>
<organism evidence="1">
    <name type="scientific">Siphoviridae sp. ctGQT3</name>
    <dbReference type="NCBI Taxonomy" id="2825412"/>
    <lineage>
        <taxon>Viruses</taxon>
        <taxon>Duplodnaviria</taxon>
        <taxon>Heunggongvirae</taxon>
        <taxon>Uroviricota</taxon>
        <taxon>Caudoviricetes</taxon>
    </lineage>
</organism>
<dbReference type="EMBL" id="BK016071">
    <property type="protein sequence ID" value="DAF92728.1"/>
    <property type="molecule type" value="Genomic_DNA"/>
</dbReference>
<name>A0A8S5UE25_9CAUD</name>